<feature type="domain" description="Major facilitator superfamily (MFS) profile" evidence="8">
    <location>
        <begin position="31"/>
        <end position="541"/>
    </location>
</feature>
<dbReference type="InterPro" id="IPR011701">
    <property type="entry name" value="MFS"/>
</dbReference>
<organism evidence="9 10">
    <name type="scientific">Amycolatopsis viridis</name>
    <dbReference type="NCBI Taxonomy" id="185678"/>
    <lineage>
        <taxon>Bacteria</taxon>
        <taxon>Bacillati</taxon>
        <taxon>Actinomycetota</taxon>
        <taxon>Actinomycetes</taxon>
        <taxon>Pseudonocardiales</taxon>
        <taxon>Pseudonocardiaceae</taxon>
        <taxon>Amycolatopsis</taxon>
    </lineage>
</organism>
<name>A0ABX0SV33_9PSEU</name>
<dbReference type="CDD" id="cd17321">
    <property type="entry name" value="MFS_MMR_MDR_like"/>
    <property type="match status" value="1"/>
</dbReference>
<feature type="transmembrane region" description="Helical" evidence="7">
    <location>
        <begin position="97"/>
        <end position="116"/>
    </location>
</feature>
<keyword evidence="4 7" id="KW-0812">Transmembrane</keyword>
<dbReference type="InterPro" id="IPR005829">
    <property type="entry name" value="Sugar_transporter_CS"/>
</dbReference>
<gene>
    <name evidence="9" type="ORF">FHX46_003361</name>
</gene>
<feature type="transmembrane region" description="Helical" evidence="7">
    <location>
        <begin position="122"/>
        <end position="143"/>
    </location>
</feature>
<keyword evidence="2" id="KW-0813">Transport</keyword>
<dbReference type="EMBL" id="JAANOU010000001">
    <property type="protein sequence ID" value="NIH80831.1"/>
    <property type="molecule type" value="Genomic_DNA"/>
</dbReference>
<dbReference type="Gene3D" id="1.20.1250.20">
    <property type="entry name" value="MFS general substrate transporter like domains"/>
    <property type="match status" value="1"/>
</dbReference>
<feature type="transmembrane region" description="Helical" evidence="7">
    <location>
        <begin position="376"/>
        <end position="400"/>
    </location>
</feature>
<comment type="subcellular location">
    <subcellularLocation>
        <location evidence="1">Cell membrane</location>
        <topology evidence="1">Multi-pass membrane protein</topology>
    </subcellularLocation>
</comment>
<feature type="transmembrane region" description="Helical" evidence="7">
    <location>
        <begin position="317"/>
        <end position="338"/>
    </location>
</feature>
<evidence type="ECO:0000259" key="8">
    <source>
        <dbReference type="PROSITE" id="PS50850"/>
    </source>
</evidence>
<evidence type="ECO:0000256" key="2">
    <source>
        <dbReference type="ARBA" id="ARBA00022448"/>
    </source>
</evidence>
<dbReference type="NCBIfam" id="TIGR00711">
    <property type="entry name" value="efflux_EmrB"/>
    <property type="match status" value="1"/>
</dbReference>
<dbReference type="InterPro" id="IPR020846">
    <property type="entry name" value="MFS_dom"/>
</dbReference>
<comment type="caution">
    <text evidence="9">The sequence shown here is derived from an EMBL/GenBank/DDBJ whole genome shotgun (WGS) entry which is preliminary data.</text>
</comment>
<evidence type="ECO:0000256" key="3">
    <source>
        <dbReference type="ARBA" id="ARBA00022475"/>
    </source>
</evidence>
<dbReference type="Pfam" id="PF07690">
    <property type="entry name" value="MFS_1"/>
    <property type="match status" value="1"/>
</dbReference>
<sequence length="553" mass="56624">MGERVGGKTRGRESAGGADAEVKAPVTAWLSLLAVALGIMVVQLDGSVVSVANPTIATSLHASLEGIQWVTTGYLLVLAGLLIPAGLVADKIGRKKAFLIGIGGFSLASLLCGLSGSIDMLIGARVLQAVFGAMLGPAGLAVLRAAFPPEKLSTAFGWFGSVSAVALAGGPILGGVLVEYASWPWVFYINLPFGIVAVLVGVFVIKESTQRVPQRLDLPGAMSLTLALVTLIWGVTRAQSSGWWSVNTLGFMGLGVVLLIVFLIIENRSKAPMVPLSLFRIRSFSIGCLVTIVTMFAFFAILFYLTFYLQGVQGKSALMAAVALLPLTLVFTVASPVAGAVTGRLGNRGTLLLGAACTTASLLLLLRLGVGSGTVTLAPSLVLAGFGAGFMMIPAIEAIVGSAPVDKAGVASGIQQSTQQLGGTLGIAVFGSLLASVVSAKFGGALAAAFGGDTDAVAQVAGNEQLRKSVELGFPPAVQDALRQQMTQSGLDSGDVQRFVGTVSHAAHETFLSGMHQVFLVAACCAAAAGLLSLLIRAKKADAASEDVLESAR</sequence>
<dbReference type="PANTHER" id="PTHR42718:SF42">
    <property type="entry name" value="EXPORT PROTEIN"/>
    <property type="match status" value="1"/>
</dbReference>
<reference evidence="9 10" key="1">
    <citation type="submission" date="2020-03" db="EMBL/GenBank/DDBJ databases">
        <title>Sequencing the genomes of 1000 actinobacteria strains.</title>
        <authorList>
            <person name="Klenk H.-P."/>
        </authorList>
    </citation>
    <scope>NUCLEOTIDE SEQUENCE [LARGE SCALE GENOMIC DNA]</scope>
    <source>
        <strain evidence="9 10">DSM 45668</strain>
    </source>
</reference>
<accession>A0ABX0SV33</accession>
<feature type="transmembrane region" description="Helical" evidence="7">
    <location>
        <begin position="242"/>
        <end position="265"/>
    </location>
</feature>
<evidence type="ECO:0000256" key="7">
    <source>
        <dbReference type="SAM" id="Phobius"/>
    </source>
</evidence>
<evidence type="ECO:0000313" key="10">
    <source>
        <dbReference type="Proteomes" id="UP000754495"/>
    </source>
</evidence>
<evidence type="ECO:0000256" key="1">
    <source>
        <dbReference type="ARBA" id="ARBA00004651"/>
    </source>
</evidence>
<dbReference type="Proteomes" id="UP000754495">
    <property type="component" value="Unassembled WGS sequence"/>
</dbReference>
<dbReference type="PROSITE" id="PS50850">
    <property type="entry name" value="MFS"/>
    <property type="match status" value="1"/>
</dbReference>
<feature type="transmembrane region" description="Helical" evidence="7">
    <location>
        <begin position="185"/>
        <end position="204"/>
    </location>
</feature>
<feature type="transmembrane region" description="Helical" evidence="7">
    <location>
        <begin position="350"/>
        <end position="370"/>
    </location>
</feature>
<keyword evidence="10" id="KW-1185">Reference proteome</keyword>
<dbReference type="RefSeq" id="WP_167115676.1">
    <property type="nucleotide sequence ID" value="NZ_JAANOU010000001.1"/>
</dbReference>
<evidence type="ECO:0000313" key="9">
    <source>
        <dbReference type="EMBL" id="NIH80831.1"/>
    </source>
</evidence>
<evidence type="ECO:0000256" key="6">
    <source>
        <dbReference type="ARBA" id="ARBA00023136"/>
    </source>
</evidence>
<feature type="transmembrane region" description="Helical" evidence="7">
    <location>
        <begin position="155"/>
        <end position="173"/>
    </location>
</feature>
<evidence type="ECO:0000256" key="4">
    <source>
        <dbReference type="ARBA" id="ARBA00022692"/>
    </source>
</evidence>
<feature type="transmembrane region" description="Helical" evidence="7">
    <location>
        <begin position="26"/>
        <end position="46"/>
    </location>
</feature>
<evidence type="ECO:0000256" key="5">
    <source>
        <dbReference type="ARBA" id="ARBA00022989"/>
    </source>
</evidence>
<keyword evidence="6 7" id="KW-0472">Membrane</keyword>
<keyword evidence="5 7" id="KW-1133">Transmembrane helix</keyword>
<feature type="transmembrane region" description="Helical" evidence="7">
    <location>
        <begin position="286"/>
        <end position="305"/>
    </location>
</feature>
<dbReference type="InterPro" id="IPR036259">
    <property type="entry name" value="MFS_trans_sf"/>
</dbReference>
<dbReference type="PANTHER" id="PTHR42718">
    <property type="entry name" value="MAJOR FACILITATOR SUPERFAMILY MULTIDRUG TRANSPORTER MFSC"/>
    <property type="match status" value="1"/>
</dbReference>
<protein>
    <submittedName>
        <fullName evidence="9">EmrB/QacA subfamily drug resistance transporter</fullName>
    </submittedName>
</protein>
<feature type="transmembrane region" description="Helical" evidence="7">
    <location>
        <begin position="518"/>
        <end position="536"/>
    </location>
</feature>
<feature type="transmembrane region" description="Helical" evidence="7">
    <location>
        <begin position="66"/>
        <end position="85"/>
    </location>
</feature>
<dbReference type="SUPFAM" id="SSF103473">
    <property type="entry name" value="MFS general substrate transporter"/>
    <property type="match status" value="1"/>
</dbReference>
<dbReference type="Gene3D" id="1.20.1720.10">
    <property type="entry name" value="Multidrug resistance protein D"/>
    <property type="match status" value="1"/>
</dbReference>
<feature type="transmembrane region" description="Helical" evidence="7">
    <location>
        <begin position="216"/>
        <end position="236"/>
    </location>
</feature>
<dbReference type="PROSITE" id="PS00216">
    <property type="entry name" value="SUGAR_TRANSPORT_1"/>
    <property type="match status" value="1"/>
</dbReference>
<dbReference type="PRINTS" id="PR01036">
    <property type="entry name" value="TCRTETB"/>
</dbReference>
<keyword evidence="3" id="KW-1003">Cell membrane</keyword>
<feature type="transmembrane region" description="Helical" evidence="7">
    <location>
        <begin position="421"/>
        <end position="440"/>
    </location>
</feature>
<proteinExistence type="predicted"/>
<dbReference type="InterPro" id="IPR004638">
    <property type="entry name" value="EmrB-like"/>
</dbReference>